<keyword evidence="3" id="KW-1185">Reference proteome</keyword>
<evidence type="ECO:0000313" key="3">
    <source>
        <dbReference type="Proteomes" id="UP000799438"/>
    </source>
</evidence>
<dbReference type="PANTHER" id="PTHR38701:SF1">
    <property type="entry name" value="UP-REGULATED DURING SEPTATION PROTEIN 1 DOMAIN-CONTAINING PROTEIN"/>
    <property type="match status" value="1"/>
</dbReference>
<feature type="compositionally biased region" description="Low complexity" evidence="1">
    <location>
        <begin position="73"/>
        <end position="128"/>
    </location>
</feature>
<gene>
    <name evidence="2" type="ORF">K452DRAFT_41943</name>
</gene>
<feature type="compositionally biased region" description="Basic and acidic residues" evidence="1">
    <location>
        <begin position="144"/>
        <end position="157"/>
    </location>
</feature>
<reference evidence="2" key="1">
    <citation type="journal article" date="2020" name="Stud. Mycol.">
        <title>101 Dothideomycetes genomes: a test case for predicting lifestyles and emergence of pathogens.</title>
        <authorList>
            <person name="Haridas S."/>
            <person name="Albert R."/>
            <person name="Binder M."/>
            <person name="Bloem J."/>
            <person name="Labutti K."/>
            <person name="Salamov A."/>
            <person name="Andreopoulos B."/>
            <person name="Baker S."/>
            <person name="Barry K."/>
            <person name="Bills G."/>
            <person name="Bluhm B."/>
            <person name="Cannon C."/>
            <person name="Castanera R."/>
            <person name="Culley D."/>
            <person name="Daum C."/>
            <person name="Ezra D."/>
            <person name="Gonzalez J."/>
            <person name="Henrissat B."/>
            <person name="Kuo A."/>
            <person name="Liang C."/>
            <person name="Lipzen A."/>
            <person name="Lutzoni F."/>
            <person name="Magnuson J."/>
            <person name="Mondo S."/>
            <person name="Nolan M."/>
            <person name="Ohm R."/>
            <person name="Pangilinan J."/>
            <person name="Park H.-J."/>
            <person name="Ramirez L."/>
            <person name="Alfaro M."/>
            <person name="Sun H."/>
            <person name="Tritt A."/>
            <person name="Yoshinaga Y."/>
            <person name="Zwiers L.-H."/>
            <person name="Turgeon B."/>
            <person name="Goodwin S."/>
            <person name="Spatafora J."/>
            <person name="Crous P."/>
            <person name="Grigoriev I."/>
        </authorList>
    </citation>
    <scope>NUCLEOTIDE SEQUENCE</scope>
    <source>
        <strain evidence="2">CBS 121167</strain>
    </source>
</reference>
<dbReference type="Proteomes" id="UP000799438">
    <property type="component" value="Unassembled WGS sequence"/>
</dbReference>
<feature type="compositionally biased region" description="Polar residues" evidence="1">
    <location>
        <begin position="327"/>
        <end position="345"/>
    </location>
</feature>
<sequence length="684" mass="73124">MPASDRLNAANTNGKALRPTLASTRTTKSTPLTPKLATASPSLTPQSARRSQARDDSATSTPRSSSRSRKTRSSSTLSTPTATPTAASRHDASSAGPTLSSSFSSSSTSSRRPRSVVSSVESSRSAPRLAPTSAAHSRPSSEVGARDKDARFFHASEVRSPGPTSAPMAKKATSAFYQASNAREGRKSSNASSGGAGMPSPPLSAVERSRPRSGSQFFHADTIPEARHNAALQSPPILSPSSDPYFPPHSAPPPSSGGKDSPLQPQSPSKDSIHLSYRKGASQVIRPNMHGRPPSSSMFSPVENSTLQRRRSSNESGSARFAHGKNPSLSSIDSVTTSGRQTTGTADHPGSPAGPSPLHVDITSPSTVHSPGSRVARANEDGEEKEPAGLQSPLSLPQSPAHDPPQNPLQKMNELAANARRERKVLDLEISNSSLLAINRQLEREVRKQKAELKRFRRLSRAGRLASGAGAGRSSLLSSVTEGETADFEDDNDDLEGGDEGGDEREDDGEGLHDDEHDDHEELSSDESSIDEGTLSPSALAERDAKYRLQDQKRLQLDLSKHRELLGDSQKLNHSLKRCIGWTEDLIKEGRKALDYQVRASDVRLGGRILTREEEEMDDSSEEEEGPHGGSLLSAWTPPDGAMRKSVESERLTDRDSGIELEGPAKSKQDVVMPAKAQQLGQSF</sequence>
<feature type="compositionally biased region" description="Polar residues" evidence="1">
    <location>
        <begin position="39"/>
        <end position="50"/>
    </location>
</feature>
<feature type="compositionally biased region" description="Acidic residues" evidence="1">
    <location>
        <begin position="613"/>
        <end position="625"/>
    </location>
</feature>
<feature type="region of interest" description="Disordered" evidence="1">
    <location>
        <begin position="451"/>
        <end position="547"/>
    </location>
</feature>
<protein>
    <submittedName>
        <fullName evidence="2">Uncharacterized protein</fullName>
    </submittedName>
</protein>
<dbReference type="EMBL" id="ML995488">
    <property type="protein sequence ID" value="KAF2140858.1"/>
    <property type="molecule type" value="Genomic_DNA"/>
</dbReference>
<feature type="compositionally biased region" description="Polar residues" evidence="1">
    <location>
        <begin position="21"/>
        <end position="32"/>
    </location>
</feature>
<feature type="compositionally biased region" description="Polar residues" evidence="1">
    <location>
        <begin position="294"/>
        <end position="307"/>
    </location>
</feature>
<dbReference type="AlphaFoldDB" id="A0A6A6BB84"/>
<feature type="region of interest" description="Disordered" evidence="1">
    <location>
        <begin position="610"/>
        <end position="684"/>
    </location>
</feature>
<feature type="region of interest" description="Disordered" evidence="1">
    <location>
        <begin position="1"/>
        <end position="418"/>
    </location>
</feature>
<dbReference type="OrthoDB" id="2555519at2759"/>
<feature type="compositionally biased region" description="Acidic residues" evidence="1">
    <location>
        <begin position="484"/>
        <end position="509"/>
    </location>
</feature>
<dbReference type="RefSeq" id="XP_033396571.1">
    <property type="nucleotide sequence ID" value="XM_033546637.1"/>
</dbReference>
<evidence type="ECO:0000313" key="2">
    <source>
        <dbReference type="EMBL" id="KAF2140858.1"/>
    </source>
</evidence>
<organism evidence="2 3">
    <name type="scientific">Aplosporella prunicola CBS 121167</name>
    <dbReference type="NCBI Taxonomy" id="1176127"/>
    <lineage>
        <taxon>Eukaryota</taxon>
        <taxon>Fungi</taxon>
        <taxon>Dikarya</taxon>
        <taxon>Ascomycota</taxon>
        <taxon>Pezizomycotina</taxon>
        <taxon>Dothideomycetes</taxon>
        <taxon>Dothideomycetes incertae sedis</taxon>
        <taxon>Botryosphaeriales</taxon>
        <taxon>Aplosporellaceae</taxon>
        <taxon>Aplosporella</taxon>
    </lineage>
</organism>
<dbReference type="GeneID" id="54304143"/>
<accession>A0A6A6BB84</accession>
<proteinExistence type="predicted"/>
<feature type="compositionally biased region" description="Basic and acidic residues" evidence="1">
    <location>
        <begin position="642"/>
        <end position="669"/>
    </location>
</feature>
<evidence type="ECO:0000256" key="1">
    <source>
        <dbReference type="SAM" id="MobiDB-lite"/>
    </source>
</evidence>
<feature type="compositionally biased region" description="Basic and acidic residues" evidence="1">
    <location>
        <begin position="510"/>
        <end position="523"/>
    </location>
</feature>
<feature type="compositionally biased region" description="Low complexity" evidence="1">
    <location>
        <begin position="462"/>
        <end position="479"/>
    </location>
</feature>
<feature type="compositionally biased region" description="Pro residues" evidence="1">
    <location>
        <begin position="245"/>
        <end position="255"/>
    </location>
</feature>
<name>A0A6A6BB84_9PEZI</name>
<dbReference type="PANTHER" id="PTHR38701">
    <property type="entry name" value="CHROMOSOME 8, WHOLE GENOME SHOTGUN SEQUENCE"/>
    <property type="match status" value="1"/>
</dbReference>